<accession>A0A182M495</accession>
<evidence type="ECO:0000313" key="2">
    <source>
        <dbReference type="EnsemblMetazoa" id="ACUA009080-PA"/>
    </source>
</evidence>
<dbReference type="Gene3D" id="1.50.10.10">
    <property type="match status" value="1"/>
</dbReference>
<dbReference type="GO" id="GO:0004553">
    <property type="term" value="F:hydrolase activity, hydrolyzing O-glycosyl compounds"/>
    <property type="evidence" value="ECO:0007669"/>
    <property type="project" value="TreeGrafter"/>
</dbReference>
<dbReference type="InterPro" id="IPR008928">
    <property type="entry name" value="6-hairpin_glycosidase_sf"/>
</dbReference>
<dbReference type="EMBL" id="AXCM01001610">
    <property type="status" value="NOT_ANNOTATED_CDS"/>
    <property type="molecule type" value="Genomic_DNA"/>
</dbReference>
<reference evidence="3" key="1">
    <citation type="submission" date="2013-09" db="EMBL/GenBank/DDBJ databases">
        <title>The Genome Sequence of Anopheles culicifacies species A.</title>
        <authorList>
            <consortium name="The Broad Institute Genomics Platform"/>
            <person name="Neafsey D.E."/>
            <person name="Besansky N."/>
            <person name="Howell P."/>
            <person name="Walton C."/>
            <person name="Young S.K."/>
            <person name="Zeng Q."/>
            <person name="Gargeya S."/>
            <person name="Fitzgerald M."/>
            <person name="Haas B."/>
            <person name="Abouelleil A."/>
            <person name="Allen A.W."/>
            <person name="Alvarado L."/>
            <person name="Arachchi H.M."/>
            <person name="Berlin A.M."/>
            <person name="Chapman S.B."/>
            <person name="Gainer-Dewar J."/>
            <person name="Goldberg J."/>
            <person name="Griggs A."/>
            <person name="Gujja S."/>
            <person name="Hansen M."/>
            <person name="Howarth C."/>
            <person name="Imamovic A."/>
            <person name="Ireland A."/>
            <person name="Larimer J."/>
            <person name="McCowan C."/>
            <person name="Murphy C."/>
            <person name="Pearson M."/>
            <person name="Poon T.W."/>
            <person name="Priest M."/>
            <person name="Roberts A."/>
            <person name="Saif S."/>
            <person name="Shea T."/>
            <person name="Sisk P."/>
            <person name="Sykes S."/>
            <person name="Wortman J."/>
            <person name="Nusbaum C."/>
            <person name="Birren B."/>
        </authorList>
    </citation>
    <scope>NUCLEOTIDE SEQUENCE [LARGE SCALE GENOMIC DNA]</scope>
    <source>
        <strain evidence="3">A-37</strain>
    </source>
</reference>
<name>A0A182M495_9DIPT</name>
<dbReference type="VEuPathDB" id="VectorBase:ACUA009080"/>
<protein>
    <recommendedName>
        <fullName evidence="4">Glycoside hydrolase family 65 central catalytic domain-containing protein</fullName>
    </recommendedName>
</protein>
<dbReference type="AlphaFoldDB" id="A0A182M495"/>
<dbReference type="PANTHER" id="PTHR11051:SF8">
    <property type="entry name" value="PROTEIN-GLUCOSYLGALACTOSYLHYDROXYLYSINE GLUCOSIDASE"/>
    <property type="match status" value="1"/>
</dbReference>
<proteinExistence type="inferred from homology"/>
<evidence type="ECO:0000256" key="1">
    <source>
        <dbReference type="ARBA" id="ARBA00006768"/>
    </source>
</evidence>
<reference evidence="2" key="2">
    <citation type="submission" date="2020-05" db="UniProtKB">
        <authorList>
            <consortium name="EnsemblMetazoa"/>
        </authorList>
    </citation>
    <scope>IDENTIFICATION</scope>
    <source>
        <strain evidence="2">A-37</strain>
    </source>
</reference>
<dbReference type="STRING" id="139723.A0A182M495"/>
<organism evidence="2 3">
    <name type="scientific">Anopheles culicifacies</name>
    <dbReference type="NCBI Taxonomy" id="139723"/>
    <lineage>
        <taxon>Eukaryota</taxon>
        <taxon>Metazoa</taxon>
        <taxon>Ecdysozoa</taxon>
        <taxon>Arthropoda</taxon>
        <taxon>Hexapoda</taxon>
        <taxon>Insecta</taxon>
        <taxon>Pterygota</taxon>
        <taxon>Neoptera</taxon>
        <taxon>Endopterygota</taxon>
        <taxon>Diptera</taxon>
        <taxon>Nematocera</taxon>
        <taxon>Culicoidea</taxon>
        <taxon>Culicidae</taxon>
        <taxon>Anophelinae</taxon>
        <taxon>Anopheles</taxon>
        <taxon>culicifacies species complex</taxon>
    </lineage>
</organism>
<evidence type="ECO:0000313" key="3">
    <source>
        <dbReference type="Proteomes" id="UP000075883"/>
    </source>
</evidence>
<dbReference type="Proteomes" id="UP000075883">
    <property type="component" value="Unassembled WGS sequence"/>
</dbReference>
<dbReference type="InterPro" id="IPR012341">
    <property type="entry name" value="6hp_glycosidase-like_sf"/>
</dbReference>
<sequence>MFCSFVSCICGDDVRSKNWSEIASQIKFTYDEVADFHLQYEGYLPDTIIKQADAILLGYPLQYPVMKAYTLWNDLLVYEPVTRPTGPAMSWSMHAINHLDIGNPREAAENFNRSYQPYIRGPFHVWCELQKPATGARNFLTGAGGFLQAVLYGYAGFRVYLDRLQIRGRYLQELSVVDIAVTAQGVQYLGALITVRQTMEKSEIIVTHLDQALVIEFGDGNVATDVVLNKVYPLSRGAIATIRAKSNPYHGCDLPKDVIGY</sequence>
<keyword evidence="3" id="KW-1185">Reference proteome</keyword>
<dbReference type="EnsemblMetazoa" id="ACUA009080-RA">
    <property type="protein sequence ID" value="ACUA009080-PA"/>
    <property type="gene ID" value="ACUA009080"/>
</dbReference>
<evidence type="ECO:0008006" key="4">
    <source>
        <dbReference type="Google" id="ProtNLM"/>
    </source>
</evidence>
<dbReference type="SUPFAM" id="SSF48208">
    <property type="entry name" value="Six-hairpin glycosidases"/>
    <property type="match status" value="1"/>
</dbReference>
<comment type="similarity">
    <text evidence="1">Belongs to the glycosyl hydrolase 65 family.</text>
</comment>
<dbReference type="PANTHER" id="PTHR11051">
    <property type="entry name" value="GLYCOSYL HYDROLASE-RELATED"/>
    <property type="match status" value="1"/>
</dbReference>
<dbReference type="GO" id="GO:0005975">
    <property type="term" value="P:carbohydrate metabolic process"/>
    <property type="evidence" value="ECO:0007669"/>
    <property type="project" value="InterPro"/>
</dbReference>